<keyword evidence="4" id="KW-1185">Reference proteome</keyword>
<accession>A0A6G1QPG2</accession>
<evidence type="ECO:0000313" key="3">
    <source>
        <dbReference type="EMBL" id="KAF3704118.1"/>
    </source>
</evidence>
<dbReference type="EMBL" id="CM015731">
    <property type="protein sequence ID" value="KAF3704118.1"/>
    <property type="molecule type" value="Genomic_DNA"/>
</dbReference>
<keyword evidence="2" id="KW-0812">Transmembrane</keyword>
<evidence type="ECO:0000256" key="2">
    <source>
        <dbReference type="SAM" id="Phobius"/>
    </source>
</evidence>
<protein>
    <submittedName>
        <fullName evidence="3">Uncharacterized protein</fullName>
    </submittedName>
</protein>
<keyword evidence="2" id="KW-1133">Transmembrane helix</keyword>
<proteinExistence type="predicted"/>
<keyword evidence="2" id="KW-0472">Membrane</keyword>
<gene>
    <name evidence="3" type="ORF">EXN66_Car019806</name>
</gene>
<dbReference type="Proteomes" id="UP000503349">
    <property type="component" value="Chromosome 20"/>
</dbReference>
<feature type="transmembrane region" description="Helical" evidence="2">
    <location>
        <begin position="77"/>
        <end position="99"/>
    </location>
</feature>
<organism evidence="3 4">
    <name type="scientific">Channa argus</name>
    <name type="common">Northern snakehead</name>
    <name type="synonym">Ophicephalus argus</name>
    <dbReference type="NCBI Taxonomy" id="215402"/>
    <lineage>
        <taxon>Eukaryota</taxon>
        <taxon>Metazoa</taxon>
        <taxon>Chordata</taxon>
        <taxon>Craniata</taxon>
        <taxon>Vertebrata</taxon>
        <taxon>Euteleostomi</taxon>
        <taxon>Actinopterygii</taxon>
        <taxon>Neopterygii</taxon>
        <taxon>Teleostei</taxon>
        <taxon>Neoteleostei</taxon>
        <taxon>Acanthomorphata</taxon>
        <taxon>Anabantaria</taxon>
        <taxon>Anabantiformes</taxon>
        <taxon>Channoidei</taxon>
        <taxon>Channidae</taxon>
        <taxon>Channa</taxon>
    </lineage>
</organism>
<name>A0A6G1QPG2_CHAAH</name>
<evidence type="ECO:0000256" key="1">
    <source>
        <dbReference type="SAM" id="MobiDB-lite"/>
    </source>
</evidence>
<evidence type="ECO:0000313" key="4">
    <source>
        <dbReference type="Proteomes" id="UP000503349"/>
    </source>
</evidence>
<dbReference type="AlphaFoldDB" id="A0A6G1QPG2"/>
<reference evidence="3 4" key="1">
    <citation type="submission" date="2019-02" db="EMBL/GenBank/DDBJ databases">
        <title>Opniocepnalus argus genome.</title>
        <authorList>
            <person name="Zhou C."/>
            <person name="Xiao S."/>
        </authorList>
    </citation>
    <scope>NUCLEOTIDE SEQUENCE [LARGE SCALE GENOMIC DNA]</scope>
    <source>
        <strain evidence="3">OARG1902GOOAL</strain>
        <tissue evidence="3">Muscle</tissue>
    </source>
</reference>
<reference evidence="4" key="2">
    <citation type="submission" date="2019-02" db="EMBL/GenBank/DDBJ databases">
        <title>Opniocepnalus argus Var Kimnra genome.</title>
        <authorList>
            <person name="Zhou C."/>
            <person name="Xiao S."/>
        </authorList>
    </citation>
    <scope>NUCLEOTIDE SEQUENCE [LARGE SCALE GENOMIC DNA]</scope>
</reference>
<feature type="region of interest" description="Disordered" evidence="1">
    <location>
        <begin position="36"/>
        <end position="69"/>
    </location>
</feature>
<sequence>MAPLWYLSDDRPPSPHEYCIWFSFEAPGPCRVTCDRGTGRKQGSQPGNRLVKEPATTASSMGHEAKRRYTDPKMRNTLLLLLSLSGTSVSVILAAALALTPPDGEPAGSNEVLPTEMAGITPLE</sequence>